<comment type="similarity">
    <text evidence="7">Belongs to the class-V pyridoxal-phosphate-dependent aminotransferase family. PhnW subfamily.</text>
</comment>
<dbReference type="NCBIfam" id="TIGR02326">
    <property type="entry name" value="transamin_PhnW"/>
    <property type="match status" value="1"/>
</dbReference>
<evidence type="ECO:0000313" key="12">
    <source>
        <dbReference type="EMBL" id="GEO40780.1"/>
    </source>
</evidence>
<keyword evidence="5 7" id="KW-0670">Pyruvate</keyword>
<dbReference type="GO" id="GO:0019700">
    <property type="term" value="P:organic phosphonate catabolic process"/>
    <property type="evidence" value="ECO:0007669"/>
    <property type="project" value="UniProtKB-UniRule"/>
</dbReference>
<comment type="caution">
    <text evidence="12">The sequence shown here is derived from an EMBL/GenBank/DDBJ whole genome shotgun (WGS) entry which is preliminary data.</text>
</comment>
<gene>
    <name evidence="7 12" type="primary">phnW</name>
    <name evidence="12" type="ORF">SAE02_49280</name>
</gene>
<name>A0A512DX66_9PROT</name>
<evidence type="ECO:0000259" key="11">
    <source>
        <dbReference type="Pfam" id="PF00266"/>
    </source>
</evidence>
<dbReference type="Proteomes" id="UP000321523">
    <property type="component" value="Unassembled WGS sequence"/>
</dbReference>
<protein>
    <recommendedName>
        <fullName evidence="7">2-aminoethylphosphonate--pyruvate transaminase</fullName>
        <ecNumber evidence="7">2.6.1.37</ecNumber>
    </recommendedName>
    <alternativeName>
        <fullName evidence="7">2-aminoethylphosphonate aminotransferase</fullName>
    </alternativeName>
    <alternativeName>
        <fullName evidence="7">AEP transaminase</fullName>
        <shortName evidence="7">AEPT</shortName>
    </alternativeName>
</protein>
<dbReference type="InterPro" id="IPR015422">
    <property type="entry name" value="PyrdxlP-dep_Trfase_small"/>
</dbReference>
<feature type="region of interest" description="Disordered" evidence="10">
    <location>
        <begin position="1"/>
        <end position="29"/>
    </location>
</feature>
<dbReference type="PANTHER" id="PTHR42778:SF1">
    <property type="entry name" value="2-AMINOETHYLPHOSPHONATE--PYRUVATE TRANSAMINASE"/>
    <property type="match status" value="1"/>
</dbReference>
<evidence type="ECO:0000313" key="13">
    <source>
        <dbReference type="Proteomes" id="UP000321523"/>
    </source>
</evidence>
<evidence type="ECO:0000256" key="1">
    <source>
        <dbReference type="ARBA" id="ARBA00001933"/>
    </source>
</evidence>
<dbReference type="NCBIfam" id="NF010006">
    <property type="entry name" value="PRK13479.1"/>
    <property type="match status" value="1"/>
</dbReference>
<comment type="catalytic activity">
    <reaction evidence="6 7">
        <text>(2-aminoethyl)phosphonate + pyruvate = phosphonoacetaldehyde + L-alanine</text>
        <dbReference type="Rhea" id="RHEA:17021"/>
        <dbReference type="ChEBI" id="CHEBI:15361"/>
        <dbReference type="ChEBI" id="CHEBI:57418"/>
        <dbReference type="ChEBI" id="CHEBI:57972"/>
        <dbReference type="ChEBI" id="CHEBI:58383"/>
        <dbReference type="EC" id="2.6.1.37"/>
    </reaction>
</comment>
<evidence type="ECO:0000256" key="10">
    <source>
        <dbReference type="SAM" id="MobiDB-lite"/>
    </source>
</evidence>
<dbReference type="InterPro" id="IPR000192">
    <property type="entry name" value="Aminotrans_V_dom"/>
</dbReference>
<dbReference type="Pfam" id="PF00266">
    <property type="entry name" value="Aminotran_5"/>
    <property type="match status" value="1"/>
</dbReference>
<comment type="cofactor">
    <cofactor evidence="1 7 9">
        <name>pyridoxal 5'-phosphate</name>
        <dbReference type="ChEBI" id="CHEBI:597326"/>
    </cofactor>
</comment>
<feature type="binding site" evidence="8">
    <location>
        <position position="345"/>
    </location>
    <ligand>
        <name>substrate</name>
    </ligand>
</feature>
<evidence type="ECO:0000256" key="6">
    <source>
        <dbReference type="ARBA" id="ARBA00049460"/>
    </source>
</evidence>
<accession>A0A512DX66</accession>
<evidence type="ECO:0000256" key="2">
    <source>
        <dbReference type="ARBA" id="ARBA00022576"/>
    </source>
</evidence>
<dbReference type="OrthoDB" id="9766472at2"/>
<dbReference type="InterPro" id="IPR015424">
    <property type="entry name" value="PyrdxlP-dep_Trfase"/>
</dbReference>
<sequence>MTTNWDGNPSENLLLTPGPLTTTPATRRAMQRDWGSRDCDFIELTARIRRRLLAVVGGEAAAMTCVPIQGSGTFAVEAALQTLVPRDGKLLILVNGAYGRRMAEICRVTGRAHEVLEWPEDRPVDPAAVAAALEADRAVTDVAVVHVETTSGLLNPLAEVAEVVATAGRRLHVDAMSSFGAIGIEAGAMQFTSLFASSNKCLEGVPGIGFVIADVVALTCAKGNAVSLALDLEAQWRGLESAGQWRFTPPTHVLAALDAALDQFDAEGGVPGRFTRYSRNCAVLCAGMRELGFTPWLDDALQAPVIVTFRIPDGGWFRFGDFYDSLHARGIVIYPGKLTALDSFRIGCIGAIGEAEIRRALGVIAETVAAMRG</sequence>
<evidence type="ECO:0000256" key="3">
    <source>
        <dbReference type="ARBA" id="ARBA00022679"/>
    </source>
</evidence>
<keyword evidence="2 7" id="KW-0032">Aminotransferase</keyword>
<evidence type="ECO:0000256" key="8">
    <source>
        <dbReference type="PIRSR" id="PIRSR000524-1"/>
    </source>
</evidence>
<dbReference type="InterPro" id="IPR024169">
    <property type="entry name" value="SP_NH2Trfase/AEP_transaminase"/>
</dbReference>
<dbReference type="GO" id="GO:0047304">
    <property type="term" value="F:2-aminoethylphosphonate-pyruvate transaminase activity"/>
    <property type="evidence" value="ECO:0007669"/>
    <property type="project" value="UniProtKB-UniRule"/>
</dbReference>
<keyword evidence="3 7" id="KW-0808">Transferase</keyword>
<dbReference type="Gene3D" id="3.40.640.10">
    <property type="entry name" value="Type I PLP-dependent aspartate aminotransferase-like (Major domain)"/>
    <property type="match status" value="1"/>
</dbReference>
<dbReference type="PIRSF" id="PIRSF000524">
    <property type="entry name" value="SPT"/>
    <property type="match status" value="1"/>
</dbReference>
<dbReference type="NCBIfam" id="TIGR03301">
    <property type="entry name" value="PhnW-AepZ"/>
    <property type="match status" value="1"/>
</dbReference>
<feature type="compositionally biased region" description="Low complexity" evidence="10">
    <location>
        <begin position="13"/>
        <end position="24"/>
    </location>
</feature>
<evidence type="ECO:0000256" key="4">
    <source>
        <dbReference type="ARBA" id="ARBA00022898"/>
    </source>
</evidence>
<dbReference type="Gene3D" id="3.90.1150.10">
    <property type="entry name" value="Aspartate Aminotransferase, domain 1"/>
    <property type="match status" value="1"/>
</dbReference>
<evidence type="ECO:0000256" key="9">
    <source>
        <dbReference type="PIRSR" id="PIRSR000524-50"/>
    </source>
</evidence>
<keyword evidence="4 7" id="KW-0663">Pyridoxal phosphate</keyword>
<dbReference type="InterPro" id="IPR012703">
    <property type="entry name" value="NH2EtPonate_pyrv_transaminase"/>
</dbReference>
<keyword evidence="13" id="KW-1185">Reference proteome</keyword>
<feature type="modified residue" description="N6-(pyridoxal phosphate)lysine" evidence="7 9">
    <location>
        <position position="200"/>
    </location>
</feature>
<comment type="subunit">
    <text evidence="7">Homodimer.</text>
</comment>
<dbReference type="AlphaFoldDB" id="A0A512DX66"/>
<dbReference type="PANTHER" id="PTHR42778">
    <property type="entry name" value="2-AMINOETHYLPHOSPHONATE--PYRUVATE TRANSAMINASE"/>
    <property type="match status" value="1"/>
</dbReference>
<dbReference type="EMBL" id="BJYZ01000023">
    <property type="protein sequence ID" value="GEO40780.1"/>
    <property type="molecule type" value="Genomic_DNA"/>
</dbReference>
<evidence type="ECO:0000256" key="5">
    <source>
        <dbReference type="ARBA" id="ARBA00023317"/>
    </source>
</evidence>
<dbReference type="HAMAP" id="MF_01376">
    <property type="entry name" value="PhnW_aminotrans_5"/>
    <property type="match status" value="1"/>
</dbReference>
<feature type="domain" description="Aminotransferase class V" evidence="11">
    <location>
        <begin position="64"/>
        <end position="340"/>
    </location>
</feature>
<dbReference type="EC" id="2.6.1.37" evidence="7"/>
<dbReference type="InterPro" id="IPR015421">
    <property type="entry name" value="PyrdxlP-dep_Trfase_major"/>
</dbReference>
<feature type="compositionally biased region" description="Polar residues" evidence="10">
    <location>
        <begin position="1"/>
        <end position="11"/>
    </location>
</feature>
<organism evidence="12 13">
    <name type="scientific">Skermanella aerolata</name>
    <dbReference type="NCBI Taxonomy" id="393310"/>
    <lineage>
        <taxon>Bacteria</taxon>
        <taxon>Pseudomonadati</taxon>
        <taxon>Pseudomonadota</taxon>
        <taxon>Alphaproteobacteria</taxon>
        <taxon>Rhodospirillales</taxon>
        <taxon>Azospirillaceae</taxon>
        <taxon>Skermanella</taxon>
    </lineage>
</organism>
<proteinExistence type="inferred from homology"/>
<dbReference type="RefSeq" id="WP_084720665.1">
    <property type="nucleotide sequence ID" value="NZ_BJYZ01000023.1"/>
</dbReference>
<evidence type="ECO:0000256" key="7">
    <source>
        <dbReference type="HAMAP-Rule" id="MF_01376"/>
    </source>
</evidence>
<dbReference type="SUPFAM" id="SSF53383">
    <property type="entry name" value="PLP-dependent transferases"/>
    <property type="match status" value="1"/>
</dbReference>
<reference evidence="12 13" key="1">
    <citation type="submission" date="2019-07" db="EMBL/GenBank/DDBJ databases">
        <title>Whole genome shotgun sequence of Skermanella aerolata NBRC 106429.</title>
        <authorList>
            <person name="Hosoyama A."/>
            <person name="Uohara A."/>
            <person name="Ohji S."/>
            <person name="Ichikawa N."/>
        </authorList>
    </citation>
    <scope>NUCLEOTIDE SEQUENCE [LARGE SCALE GENOMIC DNA]</scope>
    <source>
        <strain evidence="12 13">NBRC 106429</strain>
    </source>
</reference>
<comment type="function">
    <text evidence="7">Involved in phosphonate degradation.</text>
</comment>